<name>A0A3E4W3E3_PHOVU</name>
<keyword evidence="1" id="KW-0812">Transmembrane</keyword>
<keyword evidence="1" id="KW-1133">Transmembrane helix</keyword>
<organism evidence="2 4">
    <name type="scientific">Phocaeicola vulgatus</name>
    <name type="common">Bacteroides vulgatus</name>
    <dbReference type="NCBI Taxonomy" id="821"/>
    <lineage>
        <taxon>Bacteria</taxon>
        <taxon>Pseudomonadati</taxon>
        <taxon>Bacteroidota</taxon>
        <taxon>Bacteroidia</taxon>
        <taxon>Bacteroidales</taxon>
        <taxon>Bacteroidaceae</taxon>
        <taxon>Phocaeicola</taxon>
    </lineage>
</organism>
<feature type="transmembrane region" description="Helical" evidence="1">
    <location>
        <begin position="39"/>
        <end position="63"/>
    </location>
</feature>
<evidence type="ECO:0000313" key="4">
    <source>
        <dbReference type="Proteomes" id="UP000261003"/>
    </source>
</evidence>
<dbReference type="RefSeq" id="WP_117719823.1">
    <property type="nucleotide sequence ID" value="NZ_CP081912.1"/>
</dbReference>
<comment type="caution">
    <text evidence="2">The sequence shown here is derived from an EMBL/GenBank/DDBJ whole genome shotgun (WGS) entry which is preliminary data.</text>
</comment>
<dbReference type="EMBL" id="QSTG01000078">
    <property type="protein sequence ID" value="RGM36733.1"/>
    <property type="molecule type" value="Genomic_DNA"/>
</dbReference>
<evidence type="ECO:0000313" key="5">
    <source>
        <dbReference type="Proteomes" id="UP000283833"/>
    </source>
</evidence>
<dbReference type="Proteomes" id="UP000283833">
    <property type="component" value="Unassembled WGS sequence"/>
</dbReference>
<gene>
    <name evidence="3" type="ORF">DWX04_06705</name>
    <name evidence="2" type="ORF">DXC16_23370</name>
</gene>
<reference evidence="4 5" key="1">
    <citation type="submission" date="2018-08" db="EMBL/GenBank/DDBJ databases">
        <title>A genome reference for cultivated species of the human gut microbiota.</title>
        <authorList>
            <person name="Zou Y."/>
            <person name="Xue W."/>
            <person name="Luo G."/>
        </authorList>
    </citation>
    <scope>NUCLEOTIDE SEQUENCE [LARGE SCALE GENOMIC DNA]</scope>
    <source>
        <strain evidence="3 5">AF18-14</strain>
        <strain evidence="2 4">OM08-13BH</strain>
    </source>
</reference>
<sequence length="107" mass="12394">MTTLFSIFSIVLMCIIIAVIYFIWRIMKSSSATWIKITTFFIGIIIILSIIGMLMRFLMIIVFQNSIEQDDTKAIDMDSPIFEEELIPITEEDMKSTPEDTINFVNK</sequence>
<evidence type="ECO:0000313" key="3">
    <source>
        <dbReference type="EMBL" id="RGT95697.1"/>
    </source>
</evidence>
<dbReference type="Proteomes" id="UP000261003">
    <property type="component" value="Unassembled WGS sequence"/>
</dbReference>
<keyword evidence="1" id="KW-0472">Membrane</keyword>
<evidence type="ECO:0008006" key="6">
    <source>
        <dbReference type="Google" id="ProtNLM"/>
    </source>
</evidence>
<evidence type="ECO:0000256" key="1">
    <source>
        <dbReference type="SAM" id="Phobius"/>
    </source>
</evidence>
<protein>
    <recommendedName>
        <fullName evidence="6">Transmembrane protein</fullName>
    </recommendedName>
</protein>
<dbReference type="EMBL" id="QRXI01000006">
    <property type="protein sequence ID" value="RGT95697.1"/>
    <property type="molecule type" value="Genomic_DNA"/>
</dbReference>
<dbReference type="AlphaFoldDB" id="A0A3E4W3E3"/>
<feature type="transmembrane region" description="Helical" evidence="1">
    <location>
        <begin position="6"/>
        <end position="27"/>
    </location>
</feature>
<accession>A0A3E4W3E3</accession>
<proteinExistence type="predicted"/>
<evidence type="ECO:0000313" key="2">
    <source>
        <dbReference type="EMBL" id="RGM36733.1"/>
    </source>
</evidence>